<feature type="transmembrane region" description="Helical" evidence="5">
    <location>
        <begin position="237"/>
        <end position="258"/>
    </location>
</feature>
<dbReference type="SUPFAM" id="SSF103481">
    <property type="entry name" value="Multidrug resistance efflux transporter EmrE"/>
    <property type="match status" value="2"/>
</dbReference>
<feature type="transmembrane region" description="Helical" evidence="5">
    <location>
        <begin position="116"/>
        <end position="135"/>
    </location>
</feature>
<feature type="transmembrane region" description="Helical" evidence="5">
    <location>
        <begin position="142"/>
        <end position="162"/>
    </location>
</feature>
<feature type="transmembrane region" description="Helical" evidence="5">
    <location>
        <begin position="87"/>
        <end position="110"/>
    </location>
</feature>
<name>A0A9Q1H489_HOLLE</name>
<comment type="caution">
    <text evidence="7">The sequence shown here is derived from an EMBL/GenBank/DDBJ whole genome shotgun (WGS) entry which is preliminary data.</text>
</comment>
<dbReference type="InterPro" id="IPR000620">
    <property type="entry name" value="EamA_dom"/>
</dbReference>
<proteinExistence type="predicted"/>
<dbReference type="PANTHER" id="PTHR22911">
    <property type="entry name" value="ACYL-MALONYL CONDENSING ENZYME-RELATED"/>
    <property type="match status" value="1"/>
</dbReference>
<comment type="subcellular location">
    <subcellularLocation>
        <location evidence="1">Membrane</location>
        <topology evidence="1">Multi-pass membrane protein</topology>
    </subcellularLocation>
</comment>
<dbReference type="Pfam" id="PF00892">
    <property type="entry name" value="EamA"/>
    <property type="match status" value="2"/>
</dbReference>
<feature type="transmembrane region" description="Helical" evidence="5">
    <location>
        <begin position="26"/>
        <end position="44"/>
    </location>
</feature>
<evidence type="ECO:0000256" key="4">
    <source>
        <dbReference type="ARBA" id="ARBA00023136"/>
    </source>
</evidence>
<evidence type="ECO:0000256" key="5">
    <source>
        <dbReference type="SAM" id="Phobius"/>
    </source>
</evidence>
<dbReference type="AlphaFoldDB" id="A0A9Q1H489"/>
<protein>
    <submittedName>
        <fullName evidence="7">Solute carrier family 35 member G1</fullName>
    </submittedName>
</protein>
<reference evidence="7" key="1">
    <citation type="submission" date="2021-10" db="EMBL/GenBank/DDBJ databases">
        <title>Tropical sea cucumber genome reveals ecological adaptation and Cuvierian tubules defense mechanism.</title>
        <authorList>
            <person name="Chen T."/>
        </authorList>
    </citation>
    <scope>NUCLEOTIDE SEQUENCE</scope>
    <source>
        <strain evidence="7">Nanhai2018</strain>
        <tissue evidence="7">Muscle</tissue>
    </source>
</reference>
<evidence type="ECO:0000313" key="8">
    <source>
        <dbReference type="Proteomes" id="UP001152320"/>
    </source>
</evidence>
<feature type="transmembrane region" description="Helical" evidence="5">
    <location>
        <begin position="174"/>
        <end position="192"/>
    </location>
</feature>
<dbReference type="InterPro" id="IPR037185">
    <property type="entry name" value="EmrE-like"/>
</dbReference>
<keyword evidence="8" id="KW-1185">Reference proteome</keyword>
<dbReference type="PANTHER" id="PTHR22911:SF6">
    <property type="entry name" value="SOLUTE CARRIER FAMILY 35 MEMBER G1"/>
    <property type="match status" value="1"/>
</dbReference>
<dbReference type="OrthoDB" id="306876at2759"/>
<evidence type="ECO:0000256" key="2">
    <source>
        <dbReference type="ARBA" id="ARBA00022692"/>
    </source>
</evidence>
<feature type="transmembrane region" description="Helical" evidence="5">
    <location>
        <begin position="265"/>
        <end position="285"/>
    </location>
</feature>
<evidence type="ECO:0000256" key="1">
    <source>
        <dbReference type="ARBA" id="ARBA00004141"/>
    </source>
</evidence>
<dbReference type="EMBL" id="JAIZAY010000010">
    <property type="protein sequence ID" value="KAJ8034812.1"/>
    <property type="molecule type" value="Genomic_DNA"/>
</dbReference>
<sequence>MEVEISSSNDTENIPWKIISDLRQRYGVILALLSAFVYSLQSILMKISTVAIDPVMVVVIMAPVMAISGLICSVYKGICPPKIYSHYMWLLFCGTLMSVYLTMLSFALLYVDVGDAITVTYTSLIFVGIVSWVMLREPPQKLDAAFSIVAFAGVVFIARPPFIFGQNSKYDRTLLGVAFAFGSALAIGFIVNTMRKQQQLGINAFMSLVVNGIVITLTSVVLATVFQRWHIPCPLEWLSSLGAGFCYFLGQLMVYYALNAESSTLVNVLLTTEIVFAFILQLTIMNIHPSWTSYVGAVLVTVSCIGITLNRKKV</sequence>
<evidence type="ECO:0000259" key="6">
    <source>
        <dbReference type="Pfam" id="PF00892"/>
    </source>
</evidence>
<organism evidence="7 8">
    <name type="scientific">Holothuria leucospilota</name>
    <name type="common">Black long sea cucumber</name>
    <name type="synonym">Mertensiothuria leucospilota</name>
    <dbReference type="NCBI Taxonomy" id="206669"/>
    <lineage>
        <taxon>Eukaryota</taxon>
        <taxon>Metazoa</taxon>
        <taxon>Echinodermata</taxon>
        <taxon>Eleutherozoa</taxon>
        <taxon>Echinozoa</taxon>
        <taxon>Holothuroidea</taxon>
        <taxon>Aspidochirotacea</taxon>
        <taxon>Aspidochirotida</taxon>
        <taxon>Holothuriidae</taxon>
        <taxon>Holothuria</taxon>
    </lineage>
</organism>
<feature type="transmembrane region" description="Helical" evidence="5">
    <location>
        <begin position="204"/>
        <end position="225"/>
    </location>
</feature>
<feature type="transmembrane region" description="Helical" evidence="5">
    <location>
        <begin position="56"/>
        <end position="75"/>
    </location>
</feature>
<gene>
    <name evidence="7" type="ORF">HOLleu_21813</name>
</gene>
<feature type="domain" description="EamA" evidence="6">
    <location>
        <begin position="175"/>
        <end position="308"/>
    </location>
</feature>
<keyword evidence="2 5" id="KW-0812">Transmembrane</keyword>
<accession>A0A9Q1H489</accession>
<keyword evidence="4 5" id="KW-0472">Membrane</keyword>
<feature type="domain" description="EamA" evidence="6">
    <location>
        <begin position="26"/>
        <end position="158"/>
    </location>
</feature>
<feature type="transmembrane region" description="Helical" evidence="5">
    <location>
        <begin position="291"/>
        <end position="309"/>
    </location>
</feature>
<dbReference type="Proteomes" id="UP001152320">
    <property type="component" value="Chromosome 10"/>
</dbReference>
<evidence type="ECO:0000256" key="3">
    <source>
        <dbReference type="ARBA" id="ARBA00022989"/>
    </source>
</evidence>
<evidence type="ECO:0000313" key="7">
    <source>
        <dbReference type="EMBL" id="KAJ8034812.1"/>
    </source>
</evidence>
<dbReference type="GO" id="GO:0016020">
    <property type="term" value="C:membrane"/>
    <property type="evidence" value="ECO:0007669"/>
    <property type="project" value="UniProtKB-SubCell"/>
</dbReference>
<keyword evidence="3 5" id="KW-1133">Transmembrane helix</keyword>